<evidence type="ECO:0000313" key="4">
    <source>
        <dbReference type="Proteomes" id="UP001498421"/>
    </source>
</evidence>
<proteinExistence type="predicted"/>
<protein>
    <recommendedName>
        <fullName evidence="2">RelA/SpoT domain-containing protein</fullName>
    </recommendedName>
</protein>
<keyword evidence="4" id="KW-1185">Reference proteome</keyword>
<dbReference type="CDD" id="cd05399">
    <property type="entry name" value="NT_Rel-Spo_like"/>
    <property type="match status" value="1"/>
</dbReference>
<dbReference type="InterPro" id="IPR027417">
    <property type="entry name" value="P-loop_NTPase"/>
</dbReference>
<accession>A0ABR1IHB9</accession>
<dbReference type="InterPro" id="IPR043519">
    <property type="entry name" value="NT_sf"/>
</dbReference>
<gene>
    <name evidence="3" type="ORF">QQZ08_000959</name>
</gene>
<dbReference type="EMBL" id="JAZAVK010000005">
    <property type="protein sequence ID" value="KAK7432397.1"/>
    <property type="molecule type" value="Genomic_DNA"/>
</dbReference>
<dbReference type="SMART" id="SM00954">
    <property type="entry name" value="RelA_SpoT"/>
    <property type="match status" value="1"/>
</dbReference>
<dbReference type="Gene3D" id="3.40.50.300">
    <property type="entry name" value="P-loop containing nucleotide triphosphate hydrolases"/>
    <property type="match status" value="1"/>
</dbReference>
<dbReference type="InterPro" id="IPR007685">
    <property type="entry name" value="RelA_SpoT"/>
</dbReference>
<dbReference type="SUPFAM" id="SSF81301">
    <property type="entry name" value="Nucleotidyltransferase"/>
    <property type="match status" value="1"/>
</dbReference>
<reference evidence="3 4" key="1">
    <citation type="journal article" date="2025" name="Microbiol. Resour. Announc.">
        <title>Draft genome sequences for Neonectria magnoliae and Neonectria punicea, canker pathogens of Liriodendron tulipifera and Acer saccharum in West Virginia.</title>
        <authorList>
            <person name="Petronek H.M."/>
            <person name="Kasson M.T."/>
            <person name="Metheny A.M."/>
            <person name="Stauder C.M."/>
            <person name="Lovett B."/>
            <person name="Lynch S.C."/>
            <person name="Garnas J.R."/>
            <person name="Kasson L.R."/>
            <person name="Stajich J.E."/>
        </authorList>
    </citation>
    <scope>NUCLEOTIDE SEQUENCE [LARGE SCALE GENOMIC DNA]</scope>
    <source>
        <strain evidence="3 4">NRRL 64651</strain>
    </source>
</reference>
<dbReference type="SUPFAM" id="SSF52540">
    <property type="entry name" value="P-loop containing nucleoside triphosphate hydrolases"/>
    <property type="match status" value="1"/>
</dbReference>
<dbReference type="Pfam" id="PF24883">
    <property type="entry name" value="NPHP3_N"/>
    <property type="match status" value="1"/>
</dbReference>
<organism evidence="3 4">
    <name type="scientific">Neonectria magnoliae</name>
    <dbReference type="NCBI Taxonomy" id="2732573"/>
    <lineage>
        <taxon>Eukaryota</taxon>
        <taxon>Fungi</taxon>
        <taxon>Dikarya</taxon>
        <taxon>Ascomycota</taxon>
        <taxon>Pezizomycotina</taxon>
        <taxon>Sordariomycetes</taxon>
        <taxon>Hypocreomycetidae</taxon>
        <taxon>Hypocreales</taxon>
        <taxon>Nectriaceae</taxon>
        <taxon>Neonectria</taxon>
    </lineage>
</organism>
<dbReference type="InterPro" id="IPR056884">
    <property type="entry name" value="NPHP3-like_N"/>
</dbReference>
<keyword evidence="1" id="KW-0677">Repeat</keyword>
<dbReference type="Pfam" id="PF04607">
    <property type="entry name" value="RelA_SpoT"/>
    <property type="match status" value="1"/>
</dbReference>
<evidence type="ECO:0000313" key="3">
    <source>
        <dbReference type="EMBL" id="KAK7432397.1"/>
    </source>
</evidence>
<sequence length="695" mass="78252">MDFQPPVLAIQNAPSNALASKVDHLLSHAPRKGSLHEAFAEGIWPKLENDYSSMVVQLIKYCERQLHERHILAKVEGRAKSLNSTEKSIQRREEHRVQNHHGPYESLYEIFHDIHDLAGVRIVVDYPSDIDTVNEFITDTFELKKEPNIFSSNREVGNSWKAWFGAYKSCNHHVAIKSEAEDVLQSFCNITFEVQLTSLPESLYNRLAHPLLYKKSSRTITRQDEMVIDMSHGLALCYSICLLCMQDKLEGPSKAVSCQPELREAMRKVDQAPGVQQSDKDLDALVEMKPEIDVASDIHNKQPYSRNDESANLKRRASFGKTIPIEALLSTLQSTTAGCQSANDVWTWVTGRLENAIKEANQPPIQLPTVDDARHNSEDVQGGAKCHKGTRASVRSRIQSWANDTAAEGIFWLYAPAGTGKSTLARSLVDDFRAANKLAAGYFFKRGDVVRNDTARIFSTIASQLMENIPHFQRFLRESLKTSNGALEAKSLEDQFKILIQVPLSKLLPFKPGSLIYVIVIDALDECNKPENIARLLSLFSSLDNQNVLRLCVFFTSRFAPPIIDAFGGIQEAGTQCRTLALHDEFFEETTAEIKIVLTDSLAEIKKKRRIRMEPWPRPEDLTYVVSQATTPSPLNQMYTSILQDLVDGDGEGENYEPLNSEERLELSDILGSLILLAEPLLKNWVFRTKLLLNS</sequence>
<evidence type="ECO:0000259" key="2">
    <source>
        <dbReference type="SMART" id="SM00954"/>
    </source>
</evidence>
<dbReference type="PANTHER" id="PTHR41773">
    <property type="entry name" value="GTP PYROPHOSPHATASE-RELATED"/>
    <property type="match status" value="1"/>
</dbReference>
<name>A0ABR1IHB9_9HYPO</name>
<comment type="caution">
    <text evidence="3">The sequence shown here is derived from an EMBL/GenBank/DDBJ whole genome shotgun (WGS) entry which is preliminary data.</text>
</comment>
<evidence type="ECO:0000256" key="1">
    <source>
        <dbReference type="ARBA" id="ARBA00022737"/>
    </source>
</evidence>
<feature type="domain" description="RelA/SpoT" evidence="2">
    <location>
        <begin position="77"/>
        <end position="219"/>
    </location>
</feature>
<dbReference type="Gene3D" id="3.30.460.10">
    <property type="entry name" value="Beta Polymerase, domain 2"/>
    <property type="match status" value="1"/>
</dbReference>
<dbReference type="PANTHER" id="PTHR41773:SF1">
    <property type="entry name" value="RELA_SPOT DOMAIN-CONTAINING PROTEIN"/>
    <property type="match status" value="1"/>
</dbReference>
<dbReference type="Proteomes" id="UP001498421">
    <property type="component" value="Unassembled WGS sequence"/>
</dbReference>